<dbReference type="AlphaFoldDB" id="A0A2T5IDH8"/>
<proteinExistence type="predicted"/>
<comment type="caution">
    <text evidence="4">The sequence shown here is derived from an EMBL/GenBank/DDBJ whole genome shotgun (WGS) entry which is preliminary data.</text>
</comment>
<organism evidence="4 5">
    <name type="scientific">Nitrosospira multiformis</name>
    <dbReference type="NCBI Taxonomy" id="1231"/>
    <lineage>
        <taxon>Bacteria</taxon>
        <taxon>Pseudomonadati</taxon>
        <taxon>Pseudomonadota</taxon>
        <taxon>Betaproteobacteria</taxon>
        <taxon>Nitrosomonadales</taxon>
        <taxon>Nitrosomonadaceae</taxon>
        <taxon>Nitrosospira</taxon>
    </lineage>
</organism>
<dbReference type="RefSeq" id="WP_107761789.1">
    <property type="nucleotide sequence ID" value="NZ_QAOK01000007.1"/>
</dbReference>
<feature type="compositionally biased region" description="Low complexity" evidence="1">
    <location>
        <begin position="267"/>
        <end position="280"/>
    </location>
</feature>
<protein>
    <submittedName>
        <fullName evidence="4">Putative secreted protein with PEP-CTERM sorting signal</fullName>
    </submittedName>
</protein>
<feature type="signal peptide" evidence="2">
    <location>
        <begin position="1"/>
        <end position="25"/>
    </location>
</feature>
<gene>
    <name evidence="4" type="ORF">C8R21_10745</name>
</gene>
<reference evidence="4 5" key="1">
    <citation type="submission" date="2018-04" db="EMBL/GenBank/DDBJ databases">
        <title>Active sludge and wastewater microbial communities from Klosterneuburg, Austria.</title>
        <authorList>
            <person name="Wagner M."/>
        </authorList>
    </citation>
    <scope>NUCLEOTIDE SEQUENCE [LARGE SCALE GENOMIC DNA]</scope>
    <source>
        <strain evidence="4 5">Nl12</strain>
    </source>
</reference>
<evidence type="ECO:0000256" key="1">
    <source>
        <dbReference type="SAM" id="MobiDB-lite"/>
    </source>
</evidence>
<name>A0A2T5IDH8_9PROT</name>
<feature type="domain" description="Ice-binding protein C-terminal" evidence="3">
    <location>
        <begin position="344"/>
        <end position="364"/>
    </location>
</feature>
<feature type="compositionally biased region" description="Gly residues" evidence="1">
    <location>
        <begin position="281"/>
        <end position="322"/>
    </location>
</feature>
<dbReference type="EMBL" id="QAOK01000007">
    <property type="protein sequence ID" value="PTQ81864.1"/>
    <property type="molecule type" value="Genomic_DNA"/>
</dbReference>
<feature type="chain" id="PRO_5015407298" evidence="2">
    <location>
        <begin position="26"/>
        <end position="379"/>
    </location>
</feature>
<sequence>MMSIRNAVWRWGMCAGITLSANTYAIALFQSESVASAAPQFEYHVPRLRVKADGAEGIGGTGGHSSHPSWNRSPDFILPLAAGYFDMLPLSEDFASPSTGLDLPLLGGNEASGVNIPGFINDEAGLVNLLAVPDLFMQAQWQSTEGNSQTTPFAPHPYSGNVARVRNTLQECAQLRGVRRNRLEPRDGDCIGFGGGSDGSGNANRNGSRAGGGSNAIMARNRNARDGNAGDGAYIGGGGGGGGGAGGSRDAATLGTGGNGDGGGVFPPSSNNSDPDNGSEGNLGGTEGGGPNQGNGNGGTGEGNGGSGGVGGNEDWGGGNGDTGNWNDPGEGEGPPPSEITILPEPATLALLALGLAALCAMRRNQARLRAGMADRGSC</sequence>
<evidence type="ECO:0000313" key="4">
    <source>
        <dbReference type="EMBL" id="PTQ81864.1"/>
    </source>
</evidence>
<evidence type="ECO:0000256" key="2">
    <source>
        <dbReference type="SAM" id="SignalP"/>
    </source>
</evidence>
<feature type="region of interest" description="Disordered" evidence="1">
    <location>
        <begin position="240"/>
        <end position="342"/>
    </location>
</feature>
<dbReference type="Pfam" id="PF07589">
    <property type="entry name" value="PEP-CTERM"/>
    <property type="match status" value="1"/>
</dbReference>
<feature type="compositionally biased region" description="Gly residues" evidence="1">
    <location>
        <begin position="255"/>
        <end position="265"/>
    </location>
</feature>
<evidence type="ECO:0000259" key="3">
    <source>
        <dbReference type="Pfam" id="PF07589"/>
    </source>
</evidence>
<dbReference type="Proteomes" id="UP000244152">
    <property type="component" value="Unassembled WGS sequence"/>
</dbReference>
<feature type="region of interest" description="Disordered" evidence="1">
    <location>
        <begin position="184"/>
        <end position="216"/>
    </location>
</feature>
<keyword evidence="2" id="KW-0732">Signal</keyword>
<evidence type="ECO:0000313" key="5">
    <source>
        <dbReference type="Proteomes" id="UP000244152"/>
    </source>
</evidence>
<dbReference type="NCBIfam" id="TIGR02595">
    <property type="entry name" value="PEP_CTERM"/>
    <property type="match status" value="1"/>
</dbReference>
<dbReference type="InterPro" id="IPR013424">
    <property type="entry name" value="Ice-binding_C"/>
</dbReference>
<accession>A0A2T5IDH8</accession>